<evidence type="ECO:0000313" key="2">
    <source>
        <dbReference type="Proteomes" id="UP000061348"/>
    </source>
</evidence>
<organism evidence="1 2">
    <name type="scientific">Pseudomonas fluorescens</name>
    <dbReference type="NCBI Taxonomy" id="294"/>
    <lineage>
        <taxon>Bacteria</taxon>
        <taxon>Pseudomonadati</taxon>
        <taxon>Pseudomonadota</taxon>
        <taxon>Gammaproteobacteria</taxon>
        <taxon>Pseudomonadales</taxon>
        <taxon>Pseudomonadaceae</taxon>
        <taxon>Pseudomonas</taxon>
    </lineage>
</organism>
<dbReference type="AlphaFoldDB" id="A0A120G8U2"/>
<gene>
    <name evidence="1" type="ORF">PFLmoz3_00950</name>
</gene>
<protein>
    <submittedName>
        <fullName evidence="1">Uncharacterized protein</fullName>
    </submittedName>
</protein>
<accession>A0A120G8U2</accession>
<proteinExistence type="predicted"/>
<dbReference type="Proteomes" id="UP000061348">
    <property type="component" value="Unassembled WGS sequence"/>
</dbReference>
<dbReference type="EMBL" id="LCYA01000047">
    <property type="protein sequence ID" value="KWV89398.1"/>
    <property type="molecule type" value="Genomic_DNA"/>
</dbReference>
<sequence>MLSSDTTRNNSGIDSLATLNSRMDTMAETTMNSALRMLFAAITRARSFSAVRDWISAYSGTM</sequence>
<evidence type="ECO:0000313" key="1">
    <source>
        <dbReference type="EMBL" id="KWV89398.1"/>
    </source>
</evidence>
<comment type="caution">
    <text evidence="1">The sequence shown here is derived from an EMBL/GenBank/DDBJ whole genome shotgun (WGS) entry which is preliminary data.</text>
</comment>
<name>A0A120G8U2_PSEFL</name>
<reference evidence="1 2" key="1">
    <citation type="submission" date="2015-05" db="EMBL/GenBank/DDBJ databases">
        <title>A genomic and transcriptomic approach to investigate the blue pigment phenotype in Pseudomonas fluorescens.</title>
        <authorList>
            <person name="Andreani N.A."/>
            <person name="Cardazzo B."/>
        </authorList>
    </citation>
    <scope>NUCLEOTIDE SEQUENCE [LARGE SCALE GENOMIC DNA]</scope>
    <source>
        <strain evidence="1 2">Ps_22</strain>
    </source>
</reference>